<dbReference type="InterPro" id="IPR010920">
    <property type="entry name" value="LSM_dom_sf"/>
</dbReference>
<dbReference type="FunFam" id="2.30.30.100:FF:000003">
    <property type="entry name" value="U6 snRNA-associated Sm-like protein LSm5"/>
    <property type="match status" value="1"/>
</dbReference>
<dbReference type="InterPro" id="IPR033871">
    <property type="entry name" value="LSm5"/>
</dbReference>
<comment type="subunit">
    <text evidence="11">Component of the precatalytic spliceosome (spliceosome B complex). Component of the U4/U6-U5 tri-snRNP complex, a building block of the precatalytic spliceosome (spliceosome B complex). The U4/U6-U5 tri-snRNP complex is composed of the U4, U6 and U5 snRNAs and at least PRPF3, PRPF4, PRPF6, PRPF8, PRPF31, SNRNP200, TXNL4A, SNRNP40, SNRPB, SNRPD1, SNRPD2, SNRPD3, SNRPE, SNRPF, SNRPG, DDX23, CD2BP2, PPIH, SNU13, EFTUD2, SART1 and USP39, plus LSM2, LSM3, LSM4, LSM5, LSM6, LSM7 and LSM8. LSM2, LSM3, LSM4, LSM5, LSM6, LSM7 and LSM8 form a heptameric, ring-shaped subcomplex (the LSM2-8 complex) that is part of the U4/U6-U5 tri-snRNP complex and the precatalytic spliceosome.</text>
</comment>
<dbReference type="GO" id="GO:0005681">
    <property type="term" value="C:spliceosomal complex"/>
    <property type="evidence" value="ECO:0007669"/>
    <property type="project" value="UniProtKB-KW"/>
</dbReference>
<comment type="subcellular location">
    <subcellularLocation>
        <location evidence="1 13">Nucleus</location>
    </subcellularLocation>
</comment>
<feature type="domain" description="Sm" evidence="14">
    <location>
        <begin position="5"/>
        <end position="80"/>
    </location>
</feature>
<comment type="subunit">
    <text evidence="13">LSm subunits form a heteromer with a doughnut shape.</text>
</comment>
<proteinExistence type="inferred from homology"/>
<evidence type="ECO:0000256" key="3">
    <source>
        <dbReference type="ARBA" id="ARBA00022664"/>
    </source>
</evidence>
<keyword evidence="4 13" id="KW-0747">Spliceosome</keyword>
<evidence type="ECO:0000256" key="8">
    <source>
        <dbReference type="ARBA" id="ARBA00023242"/>
    </source>
</evidence>
<evidence type="ECO:0000256" key="5">
    <source>
        <dbReference type="ARBA" id="ARBA00022884"/>
    </source>
</evidence>
<evidence type="ECO:0000256" key="6">
    <source>
        <dbReference type="ARBA" id="ARBA00022990"/>
    </source>
</evidence>
<protein>
    <recommendedName>
        <fullName evidence="12 13">U6 snRNA-associated Sm-like protein LSm5</fullName>
    </recommendedName>
</protein>
<evidence type="ECO:0000256" key="12">
    <source>
        <dbReference type="ARBA" id="ARBA00067759"/>
    </source>
</evidence>
<dbReference type="GO" id="GO:0003723">
    <property type="term" value="F:RNA binding"/>
    <property type="evidence" value="ECO:0007669"/>
    <property type="project" value="UniProtKB-KW"/>
</dbReference>
<keyword evidence="9 13" id="KW-0687">Ribonucleoprotein</keyword>
<dbReference type="PROSITE" id="PS52002">
    <property type="entry name" value="SM"/>
    <property type="match status" value="1"/>
</dbReference>
<dbReference type="CDD" id="cd01732">
    <property type="entry name" value="LSm5"/>
    <property type="match status" value="1"/>
</dbReference>
<organism evidence="15 16">
    <name type="scientific">Protopolystoma xenopodis</name>
    <dbReference type="NCBI Taxonomy" id="117903"/>
    <lineage>
        <taxon>Eukaryota</taxon>
        <taxon>Metazoa</taxon>
        <taxon>Spiralia</taxon>
        <taxon>Lophotrochozoa</taxon>
        <taxon>Platyhelminthes</taxon>
        <taxon>Monogenea</taxon>
        <taxon>Polyopisthocotylea</taxon>
        <taxon>Polystomatidea</taxon>
        <taxon>Polystomatidae</taxon>
        <taxon>Protopolystoma</taxon>
    </lineage>
</organism>
<evidence type="ECO:0000256" key="10">
    <source>
        <dbReference type="ARBA" id="ARBA00056431"/>
    </source>
</evidence>
<sequence length="84" mass="9209">MSQLLPLELVDKCVGSRIHLIMRNDKEILGTLHGFDSYVNMVLSDVTEYEFTAQGKKISKLSAILLNGSNITMMVPGGEGPDVQ</sequence>
<dbReference type="GO" id="GO:0000398">
    <property type="term" value="P:mRNA splicing, via spliceosome"/>
    <property type="evidence" value="ECO:0007669"/>
    <property type="project" value="TreeGrafter"/>
</dbReference>
<dbReference type="OrthoDB" id="429711at2759"/>
<evidence type="ECO:0000256" key="7">
    <source>
        <dbReference type="ARBA" id="ARBA00023187"/>
    </source>
</evidence>
<dbReference type="InterPro" id="IPR001163">
    <property type="entry name" value="Sm_dom_euk/arc"/>
</dbReference>
<keyword evidence="8 13" id="KW-0539">Nucleus</keyword>
<keyword evidence="16" id="KW-1185">Reference proteome</keyword>
<dbReference type="Proteomes" id="UP000784294">
    <property type="component" value="Unassembled WGS sequence"/>
</dbReference>
<dbReference type="EMBL" id="CAAALY010042657">
    <property type="protein sequence ID" value="VEL19665.1"/>
    <property type="molecule type" value="Genomic_DNA"/>
</dbReference>
<dbReference type="SMART" id="SM00651">
    <property type="entry name" value="Sm"/>
    <property type="match status" value="1"/>
</dbReference>
<evidence type="ECO:0000256" key="1">
    <source>
        <dbReference type="ARBA" id="ARBA00004123"/>
    </source>
</evidence>
<evidence type="ECO:0000256" key="9">
    <source>
        <dbReference type="ARBA" id="ARBA00023274"/>
    </source>
</evidence>
<comment type="function">
    <text evidence="13">Plays a role in U6 snRNP assembly and function. Binds to the 3' end of U6 snRNA.</text>
</comment>
<dbReference type="GO" id="GO:0005688">
    <property type="term" value="C:U6 snRNP"/>
    <property type="evidence" value="ECO:0007669"/>
    <property type="project" value="TreeGrafter"/>
</dbReference>
<dbReference type="SUPFAM" id="SSF50182">
    <property type="entry name" value="Sm-like ribonucleoproteins"/>
    <property type="match status" value="1"/>
</dbReference>
<evidence type="ECO:0000256" key="2">
    <source>
        <dbReference type="ARBA" id="ARBA00006850"/>
    </source>
</evidence>
<evidence type="ECO:0000313" key="15">
    <source>
        <dbReference type="EMBL" id="VEL19665.1"/>
    </source>
</evidence>
<dbReference type="GO" id="GO:1990726">
    <property type="term" value="C:Lsm1-7-Pat1 complex"/>
    <property type="evidence" value="ECO:0007669"/>
    <property type="project" value="TreeGrafter"/>
</dbReference>
<dbReference type="GO" id="GO:0046540">
    <property type="term" value="C:U4/U6 x U5 tri-snRNP complex"/>
    <property type="evidence" value="ECO:0007669"/>
    <property type="project" value="TreeGrafter"/>
</dbReference>
<name>A0A3S5CGN6_9PLAT</name>
<keyword evidence="5 13" id="KW-0694">RNA-binding</keyword>
<evidence type="ECO:0000256" key="4">
    <source>
        <dbReference type="ARBA" id="ARBA00022728"/>
    </source>
</evidence>
<reference evidence="15" key="1">
    <citation type="submission" date="2018-11" db="EMBL/GenBank/DDBJ databases">
        <authorList>
            <consortium name="Pathogen Informatics"/>
        </authorList>
    </citation>
    <scope>NUCLEOTIDE SEQUENCE</scope>
</reference>
<evidence type="ECO:0000256" key="13">
    <source>
        <dbReference type="RuleBase" id="RU365055"/>
    </source>
</evidence>
<keyword evidence="3 13" id="KW-0507">mRNA processing</keyword>
<keyword evidence="6" id="KW-0007">Acetylation</keyword>
<dbReference type="Gene3D" id="2.30.30.100">
    <property type="match status" value="1"/>
</dbReference>
<evidence type="ECO:0000259" key="14">
    <source>
        <dbReference type="PROSITE" id="PS52002"/>
    </source>
</evidence>
<dbReference type="PANTHER" id="PTHR20971">
    <property type="entry name" value="U6 SNRNA-ASSOCIATED PROTEIN"/>
    <property type="match status" value="1"/>
</dbReference>
<gene>
    <name evidence="13" type="primary">LSM5</name>
    <name evidence="15" type="ORF">PXEA_LOCUS13105</name>
</gene>
<evidence type="ECO:0000313" key="16">
    <source>
        <dbReference type="Proteomes" id="UP000784294"/>
    </source>
</evidence>
<evidence type="ECO:0000256" key="11">
    <source>
        <dbReference type="ARBA" id="ARBA00063389"/>
    </source>
</evidence>
<dbReference type="PANTHER" id="PTHR20971:SF0">
    <property type="entry name" value="U6 SNRNA-ASSOCIATED SM-LIKE PROTEIN LSM5"/>
    <property type="match status" value="1"/>
</dbReference>
<dbReference type="Pfam" id="PF01423">
    <property type="entry name" value="LSM"/>
    <property type="match status" value="1"/>
</dbReference>
<accession>A0A3S5CGN6</accession>
<dbReference type="AlphaFoldDB" id="A0A3S5CGN6"/>
<comment type="similarity">
    <text evidence="2 13">Belongs to the snRNP Sm proteins family.</text>
</comment>
<comment type="function">
    <text evidence="10">Plays a role in pre-mRNA splicing as component of the U4/U6-U5 tri-snRNP complex that is involved in spliceosome assembly, and as component of the precatalytic spliceosome (spliceosome B complex). The heptameric LSM2-8 complex binds specifically to the 3'-terminal U-tract of U6 snRNA.</text>
</comment>
<dbReference type="InterPro" id="IPR047575">
    <property type="entry name" value="Sm"/>
</dbReference>
<comment type="caution">
    <text evidence="15">The sequence shown here is derived from an EMBL/GenBank/DDBJ whole genome shotgun (WGS) entry which is preliminary data.</text>
</comment>
<keyword evidence="7 13" id="KW-0508">mRNA splicing</keyword>